<gene>
    <name evidence="3" type="ORF">TK50_27205</name>
</gene>
<evidence type="ECO:0000256" key="2">
    <source>
        <dbReference type="SAM" id="SignalP"/>
    </source>
</evidence>
<reference evidence="3 4" key="1">
    <citation type="submission" date="2015-01" db="EMBL/GenBank/DDBJ databases">
        <title>Sequencing and annotation of Micromonospora carbonacea strain JXNU-1 genome.</title>
        <authorList>
            <person name="Long Z."/>
            <person name="Huang Y."/>
            <person name="Jiang Y."/>
        </authorList>
    </citation>
    <scope>NUCLEOTIDE SEQUENCE [LARGE SCALE GENOMIC DNA]</scope>
    <source>
        <strain evidence="3 4">JXNU-1</strain>
    </source>
</reference>
<sequence length="447" mass="48130">MINGNTKRPVPQSRTRRAVAAVAIAAMVATTAACSSGDDAASGKTKIRFTYATGDETWNGAVKAVSDAFNAKSTTAVVQLDPLPAGTDYATALKTLDSTGRWPAIIEMRDTKTYVEAGKLAPLPSEVTDLLDDKAVAKSEDGNVYITPSGALNGEIGLNIVYDKDYFAQHNLKVPTTYTEFIDLLKAIKANGDTPLATAAGDIWPSDQLWKPLAAPYFAKWSDKGGFWNAVQDGTASLEDLREPLTRLQDITNNYVLKGWQSTADAQTSTLLVNHQAVMATSSAGIGRLNDIHKVDPKFKAGLFIIPDDAGNIDVLKNAVNGDTAPGLAISSQAKQNGAEYDAAVDFLTFFYSVEGANIVEKAGVVAPNIKLADQITRNTAIPGAEDYFALLKNPKLVWYQNDPKATTFSGFNTFFRQTRIEMQTGQITLDEAVAKSQTEFNKLVKN</sequence>
<dbReference type="EMBL" id="JXSX01000003">
    <property type="protein sequence ID" value="KIR61358.1"/>
    <property type="molecule type" value="Genomic_DNA"/>
</dbReference>
<evidence type="ECO:0000256" key="1">
    <source>
        <dbReference type="ARBA" id="ARBA00022729"/>
    </source>
</evidence>
<accession>A0A0D0VKP2</accession>
<proteinExistence type="predicted"/>
<dbReference type="OrthoDB" id="2515046at2"/>
<protein>
    <recommendedName>
        <fullName evidence="5">Raffinose/stachyose/melibiose transport system substrate-binding protein</fullName>
    </recommendedName>
</protein>
<evidence type="ECO:0008006" key="5">
    <source>
        <dbReference type="Google" id="ProtNLM"/>
    </source>
</evidence>
<organism evidence="3 4">
    <name type="scientific">Micromonospora haikouensis</name>
    <dbReference type="NCBI Taxonomy" id="686309"/>
    <lineage>
        <taxon>Bacteria</taxon>
        <taxon>Bacillati</taxon>
        <taxon>Actinomycetota</taxon>
        <taxon>Actinomycetes</taxon>
        <taxon>Micromonosporales</taxon>
        <taxon>Micromonosporaceae</taxon>
        <taxon>Micromonospora</taxon>
    </lineage>
</organism>
<feature type="signal peptide" evidence="2">
    <location>
        <begin position="1"/>
        <end position="32"/>
    </location>
</feature>
<evidence type="ECO:0000313" key="3">
    <source>
        <dbReference type="EMBL" id="KIR61358.1"/>
    </source>
</evidence>
<evidence type="ECO:0000313" key="4">
    <source>
        <dbReference type="Proteomes" id="UP000032254"/>
    </source>
</evidence>
<keyword evidence="4" id="KW-1185">Reference proteome</keyword>
<comment type="caution">
    <text evidence="3">The sequence shown here is derived from an EMBL/GenBank/DDBJ whole genome shotgun (WGS) entry which is preliminary data.</text>
</comment>
<dbReference type="PROSITE" id="PS51257">
    <property type="entry name" value="PROKAR_LIPOPROTEIN"/>
    <property type="match status" value="1"/>
</dbReference>
<name>A0A0D0VKP2_9ACTN</name>
<dbReference type="PANTHER" id="PTHR43649:SF33">
    <property type="entry name" value="POLYGALACTURONAN_RHAMNOGALACTURONAN-BINDING PROTEIN YTCQ"/>
    <property type="match status" value="1"/>
</dbReference>
<dbReference type="PANTHER" id="PTHR43649">
    <property type="entry name" value="ARABINOSE-BINDING PROTEIN-RELATED"/>
    <property type="match status" value="1"/>
</dbReference>
<keyword evidence="1 2" id="KW-0732">Signal</keyword>
<dbReference type="Gene3D" id="3.40.190.10">
    <property type="entry name" value="Periplasmic binding protein-like II"/>
    <property type="match status" value="2"/>
</dbReference>
<dbReference type="PATRIC" id="fig|47853.6.peg.5701"/>
<feature type="chain" id="PRO_5038441306" description="Raffinose/stachyose/melibiose transport system substrate-binding protein" evidence="2">
    <location>
        <begin position="33"/>
        <end position="447"/>
    </location>
</feature>
<dbReference type="Proteomes" id="UP000032254">
    <property type="component" value="Unassembled WGS sequence"/>
</dbReference>
<dbReference type="AlphaFoldDB" id="A0A0D0VKP2"/>
<dbReference type="SUPFAM" id="SSF53850">
    <property type="entry name" value="Periplasmic binding protein-like II"/>
    <property type="match status" value="1"/>
</dbReference>
<dbReference type="InterPro" id="IPR050490">
    <property type="entry name" value="Bact_solute-bd_prot1"/>
</dbReference>